<name>A0A9W6F8A2_9CHLO</name>
<evidence type="ECO:0000313" key="2">
    <source>
        <dbReference type="EMBL" id="GLC60147.1"/>
    </source>
</evidence>
<evidence type="ECO:0000313" key="3">
    <source>
        <dbReference type="Proteomes" id="UP001165080"/>
    </source>
</evidence>
<proteinExistence type="predicted"/>
<gene>
    <name evidence="2" type="primary">PLEST009226</name>
    <name evidence="2" type="ORF">PLESTB_001578900</name>
</gene>
<organism evidence="2 3">
    <name type="scientific">Pleodorina starrii</name>
    <dbReference type="NCBI Taxonomy" id="330485"/>
    <lineage>
        <taxon>Eukaryota</taxon>
        <taxon>Viridiplantae</taxon>
        <taxon>Chlorophyta</taxon>
        <taxon>core chlorophytes</taxon>
        <taxon>Chlorophyceae</taxon>
        <taxon>CS clade</taxon>
        <taxon>Chlamydomonadales</taxon>
        <taxon>Volvocaceae</taxon>
        <taxon>Pleodorina</taxon>
    </lineage>
</organism>
<evidence type="ECO:0000256" key="1">
    <source>
        <dbReference type="SAM" id="MobiDB-lite"/>
    </source>
</evidence>
<sequence length="175" mass="19051">MVSCPNNPSRMLSPRPSLGSGLRGVAKHATTSRFATGKSKKAQRALCTVFEESVVTSSPLFAIKAAWLQSPNGRTSRRTNAMVHPALGRLRLQEFRDTPKVRKATPIKDRQLTLRAAFGRHRMQGDLDALADELGTCQLQSALKAAGPAHAQHNQQHTQPPGALELKPLALMQDD</sequence>
<feature type="compositionally biased region" description="Polar residues" evidence="1">
    <location>
        <begin position="1"/>
        <end position="10"/>
    </location>
</feature>
<dbReference type="EMBL" id="BRXU01000032">
    <property type="protein sequence ID" value="GLC60147.1"/>
    <property type="molecule type" value="Genomic_DNA"/>
</dbReference>
<dbReference type="AlphaFoldDB" id="A0A9W6F8A2"/>
<dbReference type="OrthoDB" id="525117at2759"/>
<reference evidence="2 3" key="1">
    <citation type="journal article" date="2023" name="Commun. Biol.">
        <title>Reorganization of the ancestral sex-determining regions during the evolution of trioecy in Pleodorina starrii.</title>
        <authorList>
            <person name="Takahashi K."/>
            <person name="Suzuki S."/>
            <person name="Kawai-Toyooka H."/>
            <person name="Yamamoto K."/>
            <person name="Hamaji T."/>
            <person name="Ootsuki R."/>
            <person name="Yamaguchi H."/>
            <person name="Kawachi M."/>
            <person name="Higashiyama T."/>
            <person name="Nozaki H."/>
        </authorList>
    </citation>
    <scope>NUCLEOTIDE SEQUENCE [LARGE SCALE GENOMIC DNA]</scope>
    <source>
        <strain evidence="2 3">NIES-4479</strain>
    </source>
</reference>
<protein>
    <submittedName>
        <fullName evidence="2">Uncharacterized protein</fullName>
    </submittedName>
</protein>
<accession>A0A9W6F8A2</accession>
<keyword evidence="3" id="KW-1185">Reference proteome</keyword>
<dbReference type="Proteomes" id="UP001165080">
    <property type="component" value="Unassembled WGS sequence"/>
</dbReference>
<feature type="region of interest" description="Disordered" evidence="1">
    <location>
        <begin position="1"/>
        <end position="25"/>
    </location>
</feature>
<comment type="caution">
    <text evidence="2">The sequence shown here is derived from an EMBL/GenBank/DDBJ whole genome shotgun (WGS) entry which is preliminary data.</text>
</comment>